<protein>
    <submittedName>
        <fullName evidence="3">Uncharacterized protein LOC109613421</fullName>
    </submittedName>
</protein>
<dbReference type="Gene3D" id="3.80.10.10">
    <property type="entry name" value="Ribonuclease Inhibitor"/>
    <property type="match status" value="2"/>
</dbReference>
<evidence type="ECO:0000313" key="2">
    <source>
        <dbReference type="Proteomes" id="UP001652621"/>
    </source>
</evidence>
<evidence type="ECO:0000313" key="3">
    <source>
        <dbReference type="RefSeq" id="XP_019893755.1"/>
    </source>
</evidence>
<dbReference type="GeneID" id="109613421"/>
<keyword evidence="2" id="KW-1185">Reference proteome</keyword>
<name>A0A9J7II15_MUSDO</name>
<feature type="domain" description="F-box" evidence="1">
    <location>
        <begin position="26"/>
        <end position="57"/>
    </location>
</feature>
<organism evidence="2 3">
    <name type="scientific">Musca domestica</name>
    <name type="common">House fly</name>
    <dbReference type="NCBI Taxonomy" id="7370"/>
    <lineage>
        <taxon>Eukaryota</taxon>
        <taxon>Metazoa</taxon>
        <taxon>Ecdysozoa</taxon>
        <taxon>Arthropoda</taxon>
        <taxon>Hexapoda</taxon>
        <taxon>Insecta</taxon>
        <taxon>Pterygota</taxon>
        <taxon>Neoptera</taxon>
        <taxon>Endopterygota</taxon>
        <taxon>Diptera</taxon>
        <taxon>Brachycera</taxon>
        <taxon>Muscomorpha</taxon>
        <taxon>Muscoidea</taxon>
        <taxon>Muscidae</taxon>
        <taxon>Musca</taxon>
    </lineage>
</organism>
<dbReference type="InterPro" id="IPR032675">
    <property type="entry name" value="LRR_dom_sf"/>
</dbReference>
<dbReference type="RefSeq" id="XP_019893755.1">
    <property type="nucleotide sequence ID" value="XM_020038196.2"/>
</dbReference>
<dbReference type="VEuPathDB" id="VectorBase:MDOMA2_000361"/>
<dbReference type="Proteomes" id="UP001652621">
    <property type="component" value="Unplaced"/>
</dbReference>
<dbReference type="KEGG" id="mde:109613421"/>
<sequence>MLTIENKNNGMCKMQWLNLECLMENLDIAKHILSYLELDDHLNLSRACENFKNIVLHFVWKQIYCHVKILKESRISLITAVSSEHVTKRSHLLKTNYLKEFLALNTGNIKHFELQCGCGSYQDMEYLGCHNDLQNLKTLTSLSLIGVIVSNYDIKIVSENCPNLEVLSLENCVNAKLQTLIIGHDINVKTIAQIRNLKSFRVISSTLYNSDMHLYNYRHLRDIVRNLPTEELYLNMAIYSDVDGYLCSDFRKDNIASAKYLKENEEEENEKSHPCAMDPLKKLSVRFFVQNEEFCKFTKTFLKSFQSLAELSIGGYPLSSTVIINAQFFDLISTHCTQLCSLSLADIRISDFVILANLRQLSLKCCEGLSATHLEKILNEMNLRQFTTLRTKYSGNFSQTIHSNSMQQLELDLNAEQFVNAFEKSFPNLKILQWPNCYKNIKNLHQYMPNLKILTITENAANIQDLLCLSKLHDLTLTKCGMLNDFSKLLQHSGLKTLSLEGYPEEPISSTCLSTHLKKLNITKNLFKFSFNTWLDLLSENPQLELTVNCDILKELVEPPFLSTLINNDKFPARIKSILICGILFDCKDLRNFLDTTVKKIDLIKKLFETGKEPFTIVL</sequence>
<dbReference type="OrthoDB" id="7985162at2759"/>
<proteinExistence type="predicted"/>
<gene>
    <name evidence="3" type="primary">LOC109613421</name>
</gene>
<dbReference type="InterPro" id="IPR001810">
    <property type="entry name" value="F-box_dom"/>
</dbReference>
<dbReference type="Pfam" id="PF00646">
    <property type="entry name" value="F-box"/>
    <property type="match status" value="1"/>
</dbReference>
<evidence type="ECO:0000259" key="1">
    <source>
        <dbReference type="Pfam" id="PF00646"/>
    </source>
</evidence>
<accession>A0A9J7II15</accession>
<reference evidence="3" key="1">
    <citation type="submission" date="2025-08" db="UniProtKB">
        <authorList>
            <consortium name="RefSeq"/>
        </authorList>
    </citation>
    <scope>IDENTIFICATION</scope>
    <source>
        <strain evidence="3">Aabys</strain>
        <tissue evidence="3">Whole body</tissue>
    </source>
</reference>
<dbReference type="AlphaFoldDB" id="A0A9J7II15"/>
<dbReference type="SUPFAM" id="SSF52047">
    <property type="entry name" value="RNI-like"/>
    <property type="match status" value="1"/>
</dbReference>